<dbReference type="Gene3D" id="3.40.50.1820">
    <property type="entry name" value="alpha/beta hydrolase"/>
    <property type="match status" value="1"/>
</dbReference>
<proteinExistence type="predicted"/>
<protein>
    <submittedName>
        <fullName evidence="3">Uncharacterized protein</fullName>
    </submittedName>
</protein>
<dbReference type="Proteomes" id="UP000677054">
    <property type="component" value="Unassembled WGS sequence"/>
</dbReference>
<feature type="compositionally biased region" description="Basic and acidic residues" evidence="1">
    <location>
        <begin position="336"/>
        <end position="348"/>
    </location>
</feature>
<dbReference type="SUPFAM" id="SSF53474">
    <property type="entry name" value="alpha/beta-Hydrolases"/>
    <property type="match status" value="1"/>
</dbReference>
<dbReference type="InterPro" id="IPR029058">
    <property type="entry name" value="AB_hydrolase_fold"/>
</dbReference>
<reference evidence="3" key="1">
    <citation type="submission" date="2020-11" db="EMBL/GenBank/DDBJ databases">
        <authorList>
            <person name="Tran Van P."/>
        </authorList>
    </citation>
    <scope>NUCLEOTIDE SEQUENCE</scope>
</reference>
<dbReference type="EMBL" id="CAJPEV010003935">
    <property type="protein sequence ID" value="CAG0900835.1"/>
    <property type="molecule type" value="Genomic_DNA"/>
</dbReference>
<dbReference type="AlphaFoldDB" id="A0A7R9FRE1"/>
<gene>
    <name evidence="3" type="ORF">DSTB1V02_LOCUS11673</name>
</gene>
<dbReference type="EMBL" id="LR903452">
    <property type="protein sequence ID" value="CAD7251912.1"/>
    <property type="molecule type" value="Genomic_DNA"/>
</dbReference>
<dbReference type="OrthoDB" id="9974421at2759"/>
<feature type="region of interest" description="Disordered" evidence="1">
    <location>
        <begin position="310"/>
        <end position="358"/>
    </location>
</feature>
<name>A0A7R9FRE1_9CRUS</name>
<keyword evidence="2" id="KW-0732">Signal</keyword>
<evidence type="ECO:0000313" key="3">
    <source>
        <dbReference type="EMBL" id="CAD7251912.1"/>
    </source>
</evidence>
<organism evidence="3">
    <name type="scientific">Darwinula stevensoni</name>
    <dbReference type="NCBI Taxonomy" id="69355"/>
    <lineage>
        <taxon>Eukaryota</taxon>
        <taxon>Metazoa</taxon>
        <taxon>Ecdysozoa</taxon>
        <taxon>Arthropoda</taxon>
        <taxon>Crustacea</taxon>
        <taxon>Oligostraca</taxon>
        <taxon>Ostracoda</taxon>
        <taxon>Podocopa</taxon>
        <taxon>Podocopida</taxon>
        <taxon>Darwinulocopina</taxon>
        <taxon>Darwinuloidea</taxon>
        <taxon>Darwinulidae</taxon>
        <taxon>Darwinula</taxon>
    </lineage>
</organism>
<evidence type="ECO:0000313" key="4">
    <source>
        <dbReference type="Proteomes" id="UP000677054"/>
    </source>
</evidence>
<evidence type="ECO:0000256" key="1">
    <source>
        <dbReference type="SAM" id="MobiDB-lite"/>
    </source>
</evidence>
<sequence length="518" mass="57950">MWTSLLDLMLTYTPAGASMQTIIHFVQEVSARKFQHFDWGREGNLEHYGQEEPPEYDISEVNTPAFLYWSEDDCFADPEDVQWLSMQLSCPSGSFRVNVDDCGHLDFLWAVEVKELVNSWKKKRQQSIDERCLSRRPSLAYITSTENVNGEILKNGPRCQAIVESHRSISIHPSSAYGEIKRPKWVTIAAVAHNQKRIRIEAMPPVSPSYIVGSRAPPPDPNKIVTCLSFGVALLFDPKYILMSPPRAEWNECFRLDMEAGSSAVDGENPAWPTSKGHSVKKRFLPSLFKKKSASLERVGMGLISEQPLPFKKREKVHATPSPPSSDSADLTGSSRDARGPEGDRAESDASPPFPASFDHEAAARPEESVFPPSISLSDDKRVFSWKRHLALPMKPSVFSTASILLIESERSWLLPPELVVAAFFEDDCMMLNVQHRVGSGTEETKKICRRYHHPVLPIKVTVLESRGRTAIAMSVDYDAVDDLFPSLSRYLGSATTGKGRNELMEDEEGGCLIQELI</sequence>
<keyword evidence="4" id="KW-1185">Reference proteome</keyword>
<evidence type="ECO:0000256" key="2">
    <source>
        <dbReference type="SAM" id="SignalP"/>
    </source>
</evidence>
<accession>A0A7R9FRE1</accession>
<dbReference type="PANTHER" id="PTHR11005">
    <property type="entry name" value="LYSOSOMAL ACID LIPASE-RELATED"/>
    <property type="match status" value="1"/>
</dbReference>
<feature type="signal peptide" evidence="2">
    <location>
        <begin position="1"/>
        <end position="17"/>
    </location>
</feature>
<feature type="chain" id="PRO_5036403190" evidence="2">
    <location>
        <begin position="18"/>
        <end position="518"/>
    </location>
</feature>